<dbReference type="EMBL" id="ML977332">
    <property type="protein sequence ID" value="KAF2112016.1"/>
    <property type="molecule type" value="Genomic_DNA"/>
</dbReference>
<dbReference type="Gene3D" id="3.30.200.20">
    <property type="entry name" value="Phosphorylase Kinase, domain 1"/>
    <property type="match status" value="1"/>
</dbReference>
<dbReference type="GO" id="GO:0005524">
    <property type="term" value="F:ATP binding"/>
    <property type="evidence" value="ECO:0007669"/>
    <property type="project" value="InterPro"/>
</dbReference>
<protein>
    <recommendedName>
        <fullName evidence="1">Protein kinase domain-containing protein</fullName>
    </recommendedName>
</protein>
<dbReference type="Gene3D" id="1.10.510.10">
    <property type="entry name" value="Transferase(Phosphotransferase) domain 1"/>
    <property type="match status" value="1"/>
</dbReference>
<name>A0A6A5YYP8_9PLEO</name>
<dbReference type="Pfam" id="PF00069">
    <property type="entry name" value="Pkinase"/>
    <property type="match status" value="1"/>
</dbReference>
<sequence>MSDSRDTRYQDANIGRHVHYAKKELVPFKSLRSLGTGGDGEVDEVASTIDGRRFARKRVRRPRRSIYTRDQNAQSASEGYQEIEILRKTRHPHVIQFCGSYTDPTCLGILMLPVAEMDLSEYLGTYTHTQASILRKLQAVSQRLFNTSIKIALGTEISNHRTFSLPNQRSCSRTSALRKTTQTVMDASRLGSQQNHRDTALQRWPTTIFETSRPTSGRWGLYTWKCVPP</sequence>
<accession>A0A6A5YYP8</accession>
<organism evidence="2 3">
    <name type="scientific">Lophiotrema nucula</name>
    <dbReference type="NCBI Taxonomy" id="690887"/>
    <lineage>
        <taxon>Eukaryota</taxon>
        <taxon>Fungi</taxon>
        <taxon>Dikarya</taxon>
        <taxon>Ascomycota</taxon>
        <taxon>Pezizomycotina</taxon>
        <taxon>Dothideomycetes</taxon>
        <taxon>Pleosporomycetidae</taxon>
        <taxon>Pleosporales</taxon>
        <taxon>Lophiotremataceae</taxon>
        <taxon>Lophiotrema</taxon>
    </lineage>
</organism>
<gene>
    <name evidence="2" type="ORF">BDV96DRAFT_602489</name>
</gene>
<evidence type="ECO:0000259" key="1">
    <source>
        <dbReference type="PROSITE" id="PS50011"/>
    </source>
</evidence>
<dbReference type="InterPro" id="IPR011009">
    <property type="entry name" value="Kinase-like_dom_sf"/>
</dbReference>
<dbReference type="GO" id="GO:0004672">
    <property type="term" value="F:protein kinase activity"/>
    <property type="evidence" value="ECO:0007669"/>
    <property type="project" value="InterPro"/>
</dbReference>
<dbReference type="SUPFAM" id="SSF56112">
    <property type="entry name" value="Protein kinase-like (PK-like)"/>
    <property type="match status" value="1"/>
</dbReference>
<proteinExistence type="predicted"/>
<evidence type="ECO:0000313" key="3">
    <source>
        <dbReference type="Proteomes" id="UP000799770"/>
    </source>
</evidence>
<dbReference type="OrthoDB" id="4062651at2759"/>
<dbReference type="InterPro" id="IPR000719">
    <property type="entry name" value="Prot_kinase_dom"/>
</dbReference>
<dbReference type="AlphaFoldDB" id="A0A6A5YYP8"/>
<dbReference type="Proteomes" id="UP000799770">
    <property type="component" value="Unassembled WGS sequence"/>
</dbReference>
<dbReference type="PROSITE" id="PS50011">
    <property type="entry name" value="PROTEIN_KINASE_DOM"/>
    <property type="match status" value="1"/>
</dbReference>
<keyword evidence="3" id="KW-1185">Reference proteome</keyword>
<reference evidence="2" key="1">
    <citation type="journal article" date="2020" name="Stud. Mycol.">
        <title>101 Dothideomycetes genomes: a test case for predicting lifestyles and emergence of pathogens.</title>
        <authorList>
            <person name="Haridas S."/>
            <person name="Albert R."/>
            <person name="Binder M."/>
            <person name="Bloem J."/>
            <person name="Labutti K."/>
            <person name="Salamov A."/>
            <person name="Andreopoulos B."/>
            <person name="Baker S."/>
            <person name="Barry K."/>
            <person name="Bills G."/>
            <person name="Bluhm B."/>
            <person name="Cannon C."/>
            <person name="Castanera R."/>
            <person name="Culley D."/>
            <person name="Daum C."/>
            <person name="Ezra D."/>
            <person name="Gonzalez J."/>
            <person name="Henrissat B."/>
            <person name="Kuo A."/>
            <person name="Liang C."/>
            <person name="Lipzen A."/>
            <person name="Lutzoni F."/>
            <person name="Magnuson J."/>
            <person name="Mondo S."/>
            <person name="Nolan M."/>
            <person name="Ohm R."/>
            <person name="Pangilinan J."/>
            <person name="Park H.-J."/>
            <person name="Ramirez L."/>
            <person name="Alfaro M."/>
            <person name="Sun H."/>
            <person name="Tritt A."/>
            <person name="Yoshinaga Y."/>
            <person name="Zwiers L.-H."/>
            <person name="Turgeon B."/>
            <person name="Goodwin S."/>
            <person name="Spatafora J."/>
            <person name="Crous P."/>
            <person name="Grigoriev I."/>
        </authorList>
    </citation>
    <scope>NUCLEOTIDE SEQUENCE</scope>
    <source>
        <strain evidence="2">CBS 627.86</strain>
    </source>
</reference>
<feature type="domain" description="Protein kinase" evidence="1">
    <location>
        <begin position="28"/>
        <end position="229"/>
    </location>
</feature>
<evidence type="ECO:0000313" key="2">
    <source>
        <dbReference type="EMBL" id="KAF2112016.1"/>
    </source>
</evidence>